<sequence>MPYLKEYVKSISSAHEVSGEACLVFVAQHPPPHLQDLDGAFLVPDALLWDCQKYATAASRTNVHLPPEIRYREATARPTISEESIEKVEFRFEGRKIAR</sequence>
<organism evidence="1 4">
    <name type="scientific">Ogataea haglerorum</name>
    <dbReference type="NCBI Taxonomy" id="1937702"/>
    <lineage>
        <taxon>Eukaryota</taxon>
        <taxon>Fungi</taxon>
        <taxon>Dikarya</taxon>
        <taxon>Ascomycota</taxon>
        <taxon>Saccharomycotina</taxon>
        <taxon>Pichiomycetes</taxon>
        <taxon>Pichiales</taxon>
        <taxon>Pichiaceae</taxon>
        <taxon>Ogataea</taxon>
    </lineage>
</organism>
<comment type="caution">
    <text evidence="1">The sequence shown here is derived from an EMBL/GenBank/DDBJ whole genome shotgun (WGS) entry which is preliminary data.</text>
</comment>
<evidence type="ECO:0000313" key="4">
    <source>
        <dbReference type="Proteomes" id="UP000738402"/>
    </source>
</evidence>
<evidence type="ECO:0000313" key="2">
    <source>
        <dbReference type="EMBL" id="KAG7762170.1"/>
    </source>
</evidence>
<evidence type="ECO:0000313" key="3">
    <source>
        <dbReference type="Proteomes" id="UP000697297"/>
    </source>
</evidence>
<evidence type="ECO:0000313" key="1">
    <source>
        <dbReference type="EMBL" id="KAG7724354.1"/>
    </source>
</evidence>
<name>A0AAN6HYH7_9ASCO</name>
<dbReference type="EMBL" id="JAHLUH010000017">
    <property type="protein sequence ID" value="KAG7724354.1"/>
    <property type="molecule type" value="Genomic_DNA"/>
</dbReference>
<dbReference type="Proteomes" id="UP000738402">
    <property type="component" value="Unassembled WGS sequence"/>
</dbReference>
<keyword evidence="3" id="KW-1185">Reference proteome</keyword>
<dbReference type="AlphaFoldDB" id="A0AAN6HYH7"/>
<protein>
    <submittedName>
        <fullName evidence="1">Uncharacterized protein</fullName>
    </submittedName>
</protein>
<proteinExistence type="predicted"/>
<reference evidence="1 3" key="1">
    <citation type="journal article" date="2021" name="G3 (Bethesda)">
        <title>Genomic diversity, chromosomal rearrangements, and interspecies hybridization in the ogataea polymorpha species complex.</title>
        <authorList>
            <person name="Hanson S.J."/>
            <person name="Cinneide E.O."/>
            <person name="Salzberg L.I."/>
            <person name="Wolfe K.H."/>
            <person name="McGowan J."/>
            <person name="Fitzpatrick D.A."/>
            <person name="Matlin K."/>
        </authorList>
    </citation>
    <scope>NUCLEOTIDE SEQUENCE</scope>
    <source>
        <strain evidence="2">81-436-3</strain>
        <strain evidence="1">83-405-1</strain>
    </source>
</reference>
<dbReference type="Proteomes" id="UP000697297">
    <property type="component" value="Unassembled WGS sequence"/>
</dbReference>
<dbReference type="EMBL" id="JAHLUN010000016">
    <property type="protein sequence ID" value="KAG7762170.1"/>
    <property type="molecule type" value="Genomic_DNA"/>
</dbReference>
<accession>A0AAN6HYH7</accession>
<gene>
    <name evidence="1" type="ORF">KL933_004858</name>
    <name evidence="2" type="ORF">KL946_004817</name>
</gene>